<gene>
    <name evidence="1" type="ORF">SLAVMIC_01008</name>
</gene>
<protein>
    <submittedName>
        <fullName evidence="1">Uncharacterized protein</fullName>
    </submittedName>
</protein>
<evidence type="ECO:0000313" key="1">
    <source>
        <dbReference type="EMBL" id="CAG7581742.1"/>
    </source>
</evidence>
<sequence>MKKYNEFVNERKKWSPPTVGEQAKDIWWQQHYKELIKFVRENTDLVYNLVLAHSDEEESKAIMEGSGKQIAEILLQMMDIPDLEREIGLDTTIYIPPK</sequence>
<proteinExistence type="predicted"/>
<name>A0A8D9CB10_9VIRU</name>
<reference evidence="1" key="1">
    <citation type="submission" date="2021-06" db="EMBL/GenBank/DDBJ databases">
        <authorList>
            <person name="Gannon L."/>
            <person name="Redgwell R T."/>
            <person name="Michniewski S."/>
            <person name="Harrison D C."/>
            <person name="Millard A."/>
        </authorList>
    </citation>
    <scope>NUCLEOTIDE SEQUENCE</scope>
</reference>
<organism evidence="1">
    <name type="scientific">uncultured marine phage</name>
    <dbReference type="NCBI Taxonomy" id="707152"/>
    <lineage>
        <taxon>Viruses</taxon>
        <taxon>environmental samples</taxon>
    </lineage>
</organism>
<accession>A0A8D9CB10</accession>
<dbReference type="EMBL" id="OU342829">
    <property type="protein sequence ID" value="CAG7581742.1"/>
    <property type="molecule type" value="Genomic_DNA"/>
</dbReference>